<dbReference type="Gene3D" id="3.40.50.1460">
    <property type="match status" value="1"/>
</dbReference>
<name>L1IND1_GUITC</name>
<dbReference type="EnsemblProtists" id="EKX37300">
    <property type="protein sequence ID" value="EKX37300"/>
    <property type="gene ID" value="GUITHDRAFT_116566"/>
</dbReference>
<dbReference type="AlphaFoldDB" id="L1IND1"/>
<dbReference type="SUPFAM" id="SSF52129">
    <property type="entry name" value="Caspase-like"/>
    <property type="match status" value="1"/>
</dbReference>
<dbReference type="Proteomes" id="UP000011087">
    <property type="component" value="Unassembled WGS sequence"/>
</dbReference>
<organism evidence="3">
    <name type="scientific">Guillardia theta (strain CCMP2712)</name>
    <name type="common">Cryptophyte</name>
    <dbReference type="NCBI Taxonomy" id="905079"/>
    <lineage>
        <taxon>Eukaryota</taxon>
        <taxon>Cryptophyceae</taxon>
        <taxon>Pyrenomonadales</taxon>
        <taxon>Geminigeraceae</taxon>
        <taxon>Guillardia</taxon>
    </lineage>
</organism>
<dbReference type="InterPro" id="IPR029030">
    <property type="entry name" value="Caspase-like_dom_sf"/>
</dbReference>
<sequence>MEGYVQKRFHSLLKTFSDLQAWSSSPVSQTERLLDKLYAGMQRKTTRLISIIDLEGQDSLLERLLCFREEERPDDELCLHVMTSESWGARSKDEAVSGRATGGSLTRARMKAIERRRGRGSDSSTRQETRKADQAVLLGEGGGGDDEGARELVRRVMELALEGGRADESFSRRNRSVEVSLPELRGQSDGAELRGRLDLPGASSVYGLCMGLNDYQGELKPLARAVAAATELHEKLCSLPQCHSVLSSNPTLSAMKRYLRRSLRELEGACPELVIFFYAGHGIYESRSKDQMLIPTDVEEVRGLSFREMGEMMLSMEEVFKFFRDFEQDVSGYHPRVLVVIDACRDEIEGVSEGLPQDPEVKALPKHWTLLLTCGKGKTASDESKLFESLLDAETGMFACNRPLDSVLLDCARRCKESQPCVLMNIYDIPEGFCLVSDGEALRDIRSSTAALHAAKDVVSSYPPLTDTSKADTYVLAYSPEDAKSFRDRAMEAVKYFLGEQRAG</sequence>
<reference evidence="4" key="3">
    <citation type="submission" date="2016-03" db="UniProtKB">
        <authorList>
            <consortium name="EnsemblProtists"/>
        </authorList>
    </citation>
    <scope>IDENTIFICATION</scope>
</reference>
<evidence type="ECO:0000313" key="3">
    <source>
        <dbReference type="EMBL" id="EKX37300.1"/>
    </source>
</evidence>
<dbReference type="GO" id="GO:0006508">
    <property type="term" value="P:proteolysis"/>
    <property type="evidence" value="ECO:0007669"/>
    <property type="project" value="InterPro"/>
</dbReference>
<reference evidence="5" key="2">
    <citation type="submission" date="2012-11" db="EMBL/GenBank/DDBJ databases">
        <authorList>
            <person name="Kuo A."/>
            <person name="Curtis B.A."/>
            <person name="Tanifuji G."/>
            <person name="Burki F."/>
            <person name="Gruber A."/>
            <person name="Irimia M."/>
            <person name="Maruyama S."/>
            <person name="Arias M.C."/>
            <person name="Ball S.G."/>
            <person name="Gile G.H."/>
            <person name="Hirakawa Y."/>
            <person name="Hopkins J.F."/>
            <person name="Rensing S.A."/>
            <person name="Schmutz J."/>
            <person name="Symeonidi A."/>
            <person name="Elias M."/>
            <person name="Eveleigh R.J."/>
            <person name="Herman E.K."/>
            <person name="Klute M.J."/>
            <person name="Nakayama T."/>
            <person name="Obornik M."/>
            <person name="Reyes-Prieto A."/>
            <person name="Armbrust E.V."/>
            <person name="Aves S.J."/>
            <person name="Beiko R.G."/>
            <person name="Coutinho P."/>
            <person name="Dacks J.B."/>
            <person name="Durnford D.G."/>
            <person name="Fast N.M."/>
            <person name="Green B.R."/>
            <person name="Grisdale C."/>
            <person name="Hempe F."/>
            <person name="Henrissat B."/>
            <person name="Hoppner M.P."/>
            <person name="Ishida K.-I."/>
            <person name="Kim E."/>
            <person name="Koreny L."/>
            <person name="Kroth P.G."/>
            <person name="Liu Y."/>
            <person name="Malik S.-B."/>
            <person name="Maier U.G."/>
            <person name="McRose D."/>
            <person name="Mock T."/>
            <person name="Neilson J.A."/>
            <person name="Onodera N.T."/>
            <person name="Poole A.M."/>
            <person name="Pritham E.J."/>
            <person name="Richards T.A."/>
            <person name="Rocap G."/>
            <person name="Roy S.W."/>
            <person name="Sarai C."/>
            <person name="Schaack S."/>
            <person name="Shirato S."/>
            <person name="Slamovits C.H."/>
            <person name="Spencer D.F."/>
            <person name="Suzuki S."/>
            <person name="Worden A.Z."/>
            <person name="Zauner S."/>
            <person name="Barry K."/>
            <person name="Bell C."/>
            <person name="Bharti A.K."/>
            <person name="Crow J.A."/>
            <person name="Grimwood J."/>
            <person name="Kramer R."/>
            <person name="Lindquist E."/>
            <person name="Lucas S."/>
            <person name="Salamov A."/>
            <person name="McFadden G.I."/>
            <person name="Lane C.E."/>
            <person name="Keeling P.J."/>
            <person name="Gray M.W."/>
            <person name="Grigoriev I.V."/>
            <person name="Archibald J.M."/>
        </authorList>
    </citation>
    <scope>NUCLEOTIDE SEQUENCE</scope>
    <source>
        <strain evidence="5">CCMP2712</strain>
    </source>
</reference>
<evidence type="ECO:0000313" key="5">
    <source>
        <dbReference type="Proteomes" id="UP000011087"/>
    </source>
</evidence>
<feature type="domain" description="Peptidase C14 caspase" evidence="2">
    <location>
        <begin position="209"/>
        <end position="382"/>
    </location>
</feature>
<dbReference type="InterPro" id="IPR011600">
    <property type="entry name" value="Pept_C14_caspase"/>
</dbReference>
<evidence type="ECO:0000313" key="4">
    <source>
        <dbReference type="EnsemblProtists" id="EKX37300"/>
    </source>
</evidence>
<dbReference type="EMBL" id="JH993061">
    <property type="protein sequence ID" value="EKX37300.1"/>
    <property type="molecule type" value="Genomic_DNA"/>
</dbReference>
<dbReference type="RefSeq" id="XP_005824280.1">
    <property type="nucleotide sequence ID" value="XM_005824223.1"/>
</dbReference>
<evidence type="ECO:0000259" key="2">
    <source>
        <dbReference type="Pfam" id="PF00656"/>
    </source>
</evidence>
<gene>
    <name evidence="3" type="ORF">GUITHDRAFT_116566</name>
</gene>
<feature type="region of interest" description="Disordered" evidence="1">
    <location>
        <begin position="114"/>
        <end position="148"/>
    </location>
</feature>
<evidence type="ECO:0000256" key="1">
    <source>
        <dbReference type="SAM" id="MobiDB-lite"/>
    </source>
</evidence>
<proteinExistence type="predicted"/>
<keyword evidence="5" id="KW-1185">Reference proteome</keyword>
<dbReference type="KEGG" id="gtt:GUITHDRAFT_116566"/>
<dbReference type="HOGENOM" id="CLU_541280_0_0_1"/>
<dbReference type="GeneID" id="17294052"/>
<dbReference type="GO" id="GO:0004197">
    <property type="term" value="F:cysteine-type endopeptidase activity"/>
    <property type="evidence" value="ECO:0007669"/>
    <property type="project" value="InterPro"/>
</dbReference>
<protein>
    <recommendedName>
        <fullName evidence="2">Peptidase C14 caspase domain-containing protein</fullName>
    </recommendedName>
</protein>
<dbReference type="PaxDb" id="55529-EKX37300"/>
<dbReference type="Pfam" id="PF00656">
    <property type="entry name" value="Peptidase_C14"/>
    <property type="match status" value="1"/>
</dbReference>
<accession>L1IND1</accession>
<reference evidence="3 5" key="1">
    <citation type="journal article" date="2012" name="Nature">
        <title>Algal genomes reveal evolutionary mosaicism and the fate of nucleomorphs.</title>
        <authorList>
            <consortium name="DOE Joint Genome Institute"/>
            <person name="Curtis B.A."/>
            <person name="Tanifuji G."/>
            <person name="Burki F."/>
            <person name="Gruber A."/>
            <person name="Irimia M."/>
            <person name="Maruyama S."/>
            <person name="Arias M.C."/>
            <person name="Ball S.G."/>
            <person name="Gile G.H."/>
            <person name="Hirakawa Y."/>
            <person name="Hopkins J.F."/>
            <person name="Kuo A."/>
            <person name="Rensing S.A."/>
            <person name="Schmutz J."/>
            <person name="Symeonidi A."/>
            <person name="Elias M."/>
            <person name="Eveleigh R.J."/>
            <person name="Herman E.K."/>
            <person name="Klute M.J."/>
            <person name="Nakayama T."/>
            <person name="Obornik M."/>
            <person name="Reyes-Prieto A."/>
            <person name="Armbrust E.V."/>
            <person name="Aves S.J."/>
            <person name="Beiko R.G."/>
            <person name="Coutinho P."/>
            <person name="Dacks J.B."/>
            <person name="Durnford D.G."/>
            <person name="Fast N.M."/>
            <person name="Green B.R."/>
            <person name="Grisdale C.J."/>
            <person name="Hempel F."/>
            <person name="Henrissat B."/>
            <person name="Hoppner M.P."/>
            <person name="Ishida K."/>
            <person name="Kim E."/>
            <person name="Koreny L."/>
            <person name="Kroth P.G."/>
            <person name="Liu Y."/>
            <person name="Malik S.B."/>
            <person name="Maier U.G."/>
            <person name="McRose D."/>
            <person name="Mock T."/>
            <person name="Neilson J.A."/>
            <person name="Onodera N.T."/>
            <person name="Poole A.M."/>
            <person name="Pritham E.J."/>
            <person name="Richards T.A."/>
            <person name="Rocap G."/>
            <person name="Roy S.W."/>
            <person name="Sarai C."/>
            <person name="Schaack S."/>
            <person name="Shirato S."/>
            <person name="Slamovits C.H."/>
            <person name="Spencer D.F."/>
            <person name="Suzuki S."/>
            <person name="Worden A.Z."/>
            <person name="Zauner S."/>
            <person name="Barry K."/>
            <person name="Bell C."/>
            <person name="Bharti A.K."/>
            <person name="Crow J.A."/>
            <person name="Grimwood J."/>
            <person name="Kramer R."/>
            <person name="Lindquist E."/>
            <person name="Lucas S."/>
            <person name="Salamov A."/>
            <person name="McFadden G.I."/>
            <person name="Lane C.E."/>
            <person name="Keeling P.J."/>
            <person name="Gray M.W."/>
            <person name="Grigoriev I.V."/>
            <person name="Archibald J.M."/>
        </authorList>
    </citation>
    <scope>NUCLEOTIDE SEQUENCE</scope>
    <source>
        <strain evidence="3 5">CCMP2712</strain>
    </source>
</reference>